<dbReference type="SUPFAM" id="SSF47769">
    <property type="entry name" value="SAM/Pointed domain"/>
    <property type="match status" value="1"/>
</dbReference>
<dbReference type="PANTHER" id="PTHR33915">
    <property type="entry name" value="OSJNBA0033G05.11 PROTEIN"/>
    <property type="match status" value="1"/>
</dbReference>
<reference evidence="1 2" key="1">
    <citation type="submission" date="2023-10" db="EMBL/GenBank/DDBJ databases">
        <title>Chromosome-scale genome assembly provides insights into flower coloration mechanisms of Canna indica.</title>
        <authorList>
            <person name="Li C."/>
        </authorList>
    </citation>
    <scope>NUCLEOTIDE SEQUENCE [LARGE SCALE GENOMIC DNA]</scope>
    <source>
        <tissue evidence="1">Flower</tissue>
    </source>
</reference>
<dbReference type="EMBL" id="CP136896">
    <property type="protein sequence ID" value="WOL13529.1"/>
    <property type="molecule type" value="Genomic_DNA"/>
</dbReference>
<dbReference type="Proteomes" id="UP001327560">
    <property type="component" value="Chromosome 7"/>
</dbReference>
<accession>A0AAQ3QJF8</accession>
<evidence type="ECO:0008006" key="3">
    <source>
        <dbReference type="Google" id="ProtNLM"/>
    </source>
</evidence>
<dbReference type="CDD" id="cd09487">
    <property type="entry name" value="SAM_superfamily"/>
    <property type="match status" value="1"/>
</dbReference>
<proteinExistence type="predicted"/>
<dbReference type="AlphaFoldDB" id="A0AAQ3QJF8"/>
<name>A0AAQ3QJF8_9LILI</name>
<sequence length="213" mass="23230">MPSAFSKEKESSSEPIMNWFSWLSKSNLEPRLVYDYGLLLMNNELEEEDIAFFDNGFLQSMGISIAKHRLEILKLASKTRRAALQLVLPPPLPKLTAAAIRKSKNCLTKYMGALGCSSSTSAAILVPSTVRRSSSSPSPRSEGIMPRRKTKMKLLKGGRLVMAERGVSVARVTSSRSHGGGPVVHGGGSDGYWESAAGGIVRWDSMFQNLKPT</sequence>
<protein>
    <recommendedName>
        <fullName evidence="3">SAM domain-containing protein</fullName>
    </recommendedName>
</protein>
<organism evidence="1 2">
    <name type="scientific">Canna indica</name>
    <name type="common">Indian-shot</name>
    <dbReference type="NCBI Taxonomy" id="4628"/>
    <lineage>
        <taxon>Eukaryota</taxon>
        <taxon>Viridiplantae</taxon>
        <taxon>Streptophyta</taxon>
        <taxon>Embryophyta</taxon>
        <taxon>Tracheophyta</taxon>
        <taxon>Spermatophyta</taxon>
        <taxon>Magnoliopsida</taxon>
        <taxon>Liliopsida</taxon>
        <taxon>Zingiberales</taxon>
        <taxon>Cannaceae</taxon>
        <taxon>Canna</taxon>
    </lineage>
</organism>
<dbReference type="Gene3D" id="1.10.150.50">
    <property type="entry name" value="Transcription Factor, Ets-1"/>
    <property type="match status" value="1"/>
</dbReference>
<dbReference type="PANTHER" id="PTHR33915:SF1">
    <property type="entry name" value="OS04G0644100 PROTEIN"/>
    <property type="match status" value="1"/>
</dbReference>
<keyword evidence="2" id="KW-1185">Reference proteome</keyword>
<gene>
    <name evidence="1" type="ORF">Cni_G22299</name>
</gene>
<evidence type="ECO:0000313" key="1">
    <source>
        <dbReference type="EMBL" id="WOL13529.1"/>
    </source>
</evidence>
<evidence type="ECO:0000313" key="2">
    <source>
        <dbReference type="Proteomes" id="UP001327560"/>
    </source>
</evidence>
<dbReference type="InterPro" id="IPR013761">
    <property type="entry name" value="SAM/pointed_sf"/>
</dbReference>